<keyword evidence="1" id="KW-0812">Transmembrane</keyword>
<accession>U1M0J6</accession>
<feature type="transmembrane region" description="Helical" evidence="1">
    <location>
        <begin position="43"/>
        <end position="63"/>
    </location>
</feature>
<dbReference type="Proteomes" id="UP000016464">
    <property type="component" value="Unassembled WGS sequence"/>
</dbReference>
<reference evidence="2 3" key="1">
    <citation type="journal article" date="2013" name="Genome Announc.">
        <title>Draft Genome Sequence of Exiguobacterium pavilionensis Strain RW-2, with Wide Thermal, Salinity, and pH Tolerance, Isolated from Modern Freshwater Microbialites.</title>
        <authorList>
            <person name="White R.A.III."/>
            <person name="Grassa C.J."/>
            <person name="Suttle C.A."/>
        </authorList>
    </citation>
    <scope>NUCLEOTIDE SEQUENCE [LARGE SCALE GENOMIC DNA]</scope>
    <source>
        <strain evidence="2 3">RW-2</strain>
    </source>
</reference>
<dbReference type="EMBL" id="ATCL01000008">
    <property type="protein sequence ID" value="ERG68534.1"/>
    <property type="molecule type" value="Genomic_DNA"/>
</dbReference>
<keyword evidence="3" id="KW-1185">Reference proteome</keyword>
<organism evidence="2 3">
    <name type="scientific">Exiguobacterium chiriqhucha RW-2</name>
    <dbReference type="NCBI Taxonomy" id="1345023"/>
    <lineage>
        <taxon>Bacteria</taxon>
        <taxon>Bacillati</taxon>
        <taxon>Bacillota</taxon>
        <taxon>Bacilli</taxon>
        <taxon>Bacillales</taxon>
        <taxon>Bacillales Family XII. Incertae Sedis</taxon>
        <taxon>Exiguobacterium</taxon>
    </lineage>
</organism>
<dbReference type="OrthoDB" id="2357567at2"/>
<keyword evidence="1" id="KW-1133">Transmembrane helix</keyword>
<comment type="caution">
    <text evidence="2">The sequence shown here is derived from an EMBL/GenBank/DDBJ whole genome shotgun (WGS) entry which is preliminary data.</text>
</comment>
<protein>
    <submittedName>
        <fullName evidence="2">Uncharacterized protein</fullName>
    </submittedName>
</protein>
<evidence type="ECO:0000256" key="1">
    <source>
        <dbReference type="SAM" id="Phobius"/>
    </source>
</evidence>
<gene>
    <name evidence="2" type="ORF">M467_14755</name>
</gene>
<dbReference type="AlphaFoldDB" id="U1M0J6"/>
<dbReference type="RefSeq" id="WP_021065351.1">
    <property type="nucleotide sequence ID" value="NZ_ATCL01000008.1"/>
</dbReference>
<feature type="transmembrane region" description="Helical" evidence="1">
    <location>
        <begin position="21"/>
        <end position="37"/>
    </location>
</feature>
<dbReference type="PATRIC" id="fig|1345023.5.peg.190"/>
<sequence>MTQRERFEQLYHSGKRSTRQAALLFSLVTGIGFILLMSEERLLAELIWFVLLVPSIFLVKIWAGTNTLLRFNSSPEYTRLVRLEFWVTMGLYGIGWIMSSKIDQQLAKIDPEHVTHKVYERGKVGFFPK</sequence>
<evidence type="ECO:0000313" key="2">
    <source>
        <dbReference type="EMBL" id="ERG68534.1"/>
    </source>
</evidence>
<name>U1M0J6_9BACL</name>
<proteinExistence type="predicted"/>
<keyword evidence="1" id="KW-0472">Membrane</keyword>
<evidence type="ECO:0000313" key="3">
    <source>
        <dbReference type="Proteomes" id="UP000016464"/>
    </source>
</evidence>